<gene>
    <name evidence="2" type="ORF">BFP76_06770</name>
</gene>
<keyword evidence="3" id="KW-1185">Reference proteome</keyword>
<keyword evidence="1" id="KW-0812">Transmembrane</keyword>
<dbReference type="RefSeq" id="WP_099593599.1">
    <property type="nucleotide sequence ID" value="NZ_MDGM01000012.1"/>
</dbReference>
<accession>A0A2G5K850</accession>
<reference evidence="2 3" key="1">
    <citation type="submission" date="2016-08" db="EMBL/GenBank/DDBJ databases">
        <title>Draft genome of Amylibacter sp. strain 4G11.</title>
        <authorList>
            <person name="Wong S.-K."/>
            <person name="Hamasaki K."/>
            <person name="Yoshizawa S."/>
        </authorList>
    </citation>
    <scope>NUCLEOTIDE SEQUENCE [LARGE SCALE GENOMIC DNA]</scope>
    <source>
        <strain evidence="2 3">4G11</strain>
    </source>
</reference>
<organism evidence="2 3">
    <name type="scientific">Paramylibacter kogurei</name>
    <dbReference type="NCBI Taxonomy" id="1889778"/>
    <lineage>
        <taxon>Bacteria</taxon>
        <taxon>Pseudomonadati</taxon>
        <taxon>Pseudomonadota</taxon>
        <taxon>Alphaproteobacteria</taxon>
        <taxon>Rhodobacterales</taxon>
        <taxon>Paracoccaceae</taxon>
        <taxon>Paramylibacter</taxon>
    </lineage>
</organism>
<evidence type="ECO:0008006" key="4">
    <source>
        <dbReference type="Google" id="ProtNLM"/>
    </source>
</evidence>
<name>A0A2G5K850_9RHOB</name>
<feature type="transmembrane region" description="Helical" evidence="1">
    <location>
        <begin position="173"/>
        <end position="194"/>
    </location>
</feature>
<evidence type="ECO:0000313" key="3">
    <source>
        <dbReference type="Proteomes" id="UP000231516"/>
    </source>
</evidence>
<sequence>MQDSPPDTPKAATPEAQSFMRIRRAVGYLGLAFPFVLVIGGLMLSMDDRVLPTLSDYFFTPMRDVFTGGLIAIGFFLITYKGYEEPYGFWSDKNLTFMAGMLAICVAFFPFRACVGNTICTLPQQWFQFDVSQYIHYGAAVGFFAILARLCLVNFRMVNHGVKTNSKSGRDRIYFLAGRSIVGALIALLSLYVLDRLFGGVLDFAYRVSLVLILESICIWAFAIAWLVKGRADNTKIIGAPMKAILKLPES</sequence>
<evidence type="ECO:0000256" key="1">
    <source>
        <dbReference type="SAM" id="Phobius"/>
    </source>
</evidence>
<keyword evidence="1" id="KW-0472">Membrane</keyword>
<feature type="transmembrane region" description="Helical" evidence="1">
    <location>
        <begin position="206"/>
        <end position="228"/>
    </location>
</feature>
<dbReference type="EMBL" id="MDGM01000012">
    <property type="protein sequence ID" value="PIB24864.1"/>
    <property type="molecule type" value="Genomic_DNA"/>
</dbReference>
<dbReference type="Proteomes" id="UP000231516">
    <property type="component" value="Unassembled WGS sequence"/>
</dbReference>
<feature type="transmembrane region" description="Helical" evidence="1">
    <location>
        <begin position="95"/>
        <end position="113"/>
    </location>
</feature>
<keyword evidence="1" id="KW-1133">Transmembrane helix</keyword>
<dbReference type="OrthoDB" id="9803163at2"/>
<feature type="transmembrane region" description="Helical" evidence="1">
    <location>
        <begin position="25"/>
        <end position="45"/>
    </location>
</feature>
<protein>
    <recommendedName>
        <fullName evidence="4">DUF998 domain-containing protein</fullName>
    </recommendedName>
</protein>
<feature type="transmembrane region" description="Helical" evidence="1">
    <location>
        <begin position="65"/>
        <end position="83"/>
    </location>
</feature>
<proteinExistence type="predicted"/>
<dbReference type="AlphaFoldDB" id="A0A2G5K850"/>
<comment type="caution">
    <text evidence="2">The sequence shown here is derived from an EMBL/GenBank/DDBJ whole genome shotgun (WGS) entry which is preliminary data.</text>
</comment>
<feature type="transmembrane region" description="Helical" evidence="1">
    <location>
        <begin position="133"/>
        <end position="152"/>
    </location>
</feature>
<evidence type="ECO:0000313" key="2">
    <source>
        <dbReference type="EMBL" id="PIB24864.1"/>
    </source>
</evidence>